<protein>
    <submittedName>
        <fullName evidence="9">Glutaryl-CoA dehydrogenase</fullName>
        <ecNumber evidence="9">1.3.8.6</ecNumber>
    </submittedName>
</protein>
<feature type="domain" description="Acyl-CoA dehydrogenase/oxidase C-terminal" evidence="6">
    <location>
        <begin position="263"/>
        <end position="404"/>
    </location>
</feature>
<dbReference type="PANTHER" id="PTHR43188">
    <property type="entry name" value="ACYL-COENZYME A OXIDASE"/>
    <property type="match status" value="1"/>
</dbReference>
<dbReference type="InterPro" id="IPR046373">
    <property type="entry name" value="Acyl-CoA_Oxase/DH_mid-dom_sf"/>
</dbReference>
<dbReference type="InterPro" id="IPR009075">
    <property type="entry name" value="AcylCo_DH/oxidase_C"/>
</dbReference>
<dbReference type="Pfam" id="PF02770">
    <property type="entry name" value="Acyl-CoA_dh_M"/>
    <property type="match status" value="1"/>
</dbReference>
<evidence type="ECO:0000256" key="1">
    <source>
        <dbReference type="ARBA" id="ARBA00001974"/>
    </source>
</evidence>
<dbReference type="InterPro" id="IPR037069">
    <property type="entry name" value="AcylCoA_DH/ox_N_sf"/>
</dbReference>
<name>A0ABU2BAW1_9CORY</name>
<dbReference type="InterPro" id="IPR013786">
    <property type="entry name" value="AcylCoA_DH/ox_N"/>
</dbReference>
<evidence type="ECO:0000313" key="10">
    <source>
        <dbReference type="Proteomes" id="UP001183619"/>
    </source>
</evidence>
<evidence type="ECO:0000256" key="5">
    <source>
        <dbReference type="RuleBase" id="RU362125"/>
    </source>
</evidence>
<feature type="domain" description="Acyl-CoA oxidase/dehydrogenase middle" evidence="7">
    <location>
        <begin position="158"/>
        <end position="247"/>
    </location>
</feature>
<feature type="domain" description="Acyl-CoA dehydrogenase/oxidase N-terminal" evidence="8">
    <location>
        <begin position="53"/>
        <end position="150"/>
    </location>
</feature>
<evidence type="ECO:0000259" key="6">
    <source>
        <dbReference type="Pfam" id="PF00441"/>
    </source>
</evidence>
<evidence type="ECO:0000259" key="7">
    <source>
        <dbReference type="Pfam" id="PF02770"/>
    </source>
</evidence>
<dbReference type="RefSeq" id="WP_310128714.1">
    <property type="nucleotide sequence ID" value="NZ_BAAAJS010000001.1"/>
</dbReference>
<dbReference type="Gene3D" id="1.20.140.10">
    <property type="entry name" value="Butyryl-CoA Dehydrogenase, subunit A, domain 3"/>
    <property type="match status" value="1"/>
</dbReference>
<keyword evidence="5 9" id="KW-0560">Oxidoreductase</keyword>
<dbReference type="PANTHER" id="PTHR43188:SF1">
    <property type="entry name" value="ACYL-COA DEHYDROGENASE"/>
    <property type="match status" value="1"/>
</dbReference>
<dbReference type="SUPFAM" id="SSF47203">
    <property type="entry name" value="Acyl-CoA dehydrogenase C-terminal domain-like"/>
    <property type="match status" value="1"/>
</dbReference>
<dbReference type="GO" id="GO:0004361">
    <property type="term" value="F:glutaryl-CoA dehydrogenase activity"/>
    <property type="evidence" value="ECO:0007669"/>
    <property type="project" value="UniProtKB-EC"/>
</dbReference>
<keyword evidence="4 5" id="KW-0274">FAD</keyword>
<evidence type="ECO:0000259" key="8">
    <source>
        <dbReference type="Pfam" id="PF02771"/>
    </source>
</evidence>
<dbReference type="Pfam" id="PF02771">
    <property type="entry name" value="Acyl-CoA_dh_N"/>
    <property type="match status" value="1"/>
</dbReference>
<accession>A0ABU2BAW1</accession>
<dbReference type="EC" id="1.3.8.6" evidence="9"/>
<dbReference type="InterPro" id="IPR009100">
    <property type="entry name" value="AcylCoA_DH/oxidase_NM_dom_sf"/>
</dbReference>
<dbReference type="Pfam" id="PF00441">
    <property type="entry name" value="Acyl-CoA_dh_1"/>
    <property type="match status" value="1"/>
</dbReference>
<dbReference type="InterPro" id="IPR006091">
    <property type="entry name" value="Acyl-CoA_Oxase/DH_mid-dom"/>
</dbReference>
<comment type="caution">
    <text evidence="9">The sequence shown here is derived from an EMBL/GenBank/DDBJ whole genome shotgun (WGS) entry which is preliminary data.</text>
</comment>
<evidence type="ECO:0000256" key="4">
    <source>
        <dbReference type="ARBA" id="ARBA00022827"/>
    </source>
</evidence>
<keyword evidence="3 5" id="KW-0285">Flavoprotein</keyword>
<evidence type="ECO:0000256" key="2">
    <source>
        <dbReference type="ARBA" id="ARBA00009347"/>
    </source>
</evidence>
<dbReference type="Gene3D" id="2.40.110.10">
    <property type="entry name" value="Butyryl-CoA Dehydrogenase, subunit A, domain 2"/>
    <property type="match status" value="1"/>
</dbReference>
<dbReference type="InterPro" id="IPR045008">
    <property type="entry name" value="ACX4-like"/>
</dbReference>
<keyword evidence="10" id="KW-1185">Reference proteome</keyword>
<sequence length="411" mass="44241">MNRTYGGVRGLPGNPAPYSILHIPTERLRAEGENASPMFTLDCQSQLSAPERAELEAIGQFLRTEVSPVVAEYWEKEEFPFALLPKLAQQGLGRLHESEHSRLFIGLVHAEIARCDVSLSTFIGVHSELVGGVVTGLCSEQQKSSLLPPMRDFQQMGCFALTEPDHGSDISGGLATTARFTDDGWVLNGEKRWIGNGTFATFAIVFARDVADGQVKGFVVREGFGREKISGKMSVRIVQNANLTFTDTPAELIPGAESFANVNTYLCSSRAWVGWQAVGAQLGIMDLALHYARERQQFGRPIAKFQLVQEALAKIAGNVAASISLMSQVASMQQAGTLGMEHAALAKATTTRLARESAAAGRAIAGGNGIVAEYGLGKMFADVEALYTYEGTYEINSLIVGRALTGMSAFV</sequence>
<comment type="similarity">
    <text evidence="2 5">Belongs to the acyl-CoA dehydrogenase family.</text>
</comment>
<comment type="cofactor">
    <cofactor evidence="1 5">
        <name>FAD</name>
        <dbReference type="ChEBI" id="CHEBI:57692"/>
    </cofactor>
</comment>
<dbReference type="Proteomes" id="UP001183619">
    <property type="component" value="Unassembled WGS sequence"/>
</dbReference>
<evidence type="ECO:0000256" key="3">
    <source>
        <dbReference type="ARBA" id="ARBA00022630"/>
    </source>
</evidence>
<organism evidence="9 10">
    <name type="scientific">Corynebacterium felinum</name>
    <dbReference type="NCBI Taxonomy" id="131318"/>
    <lineage>
        <taxon>Bacteria</taxon>
        <taxon>Bacillati</taxon>
        <taxon>Actinomycetota</taxon>
        <taxon>Actinomycetes</taxon>
        <taxon>Mycobacteriales</taxon>
        <taxon>Corynebacteriaceae</taxon>
        <taxon>Corynebacterium</taxon>
    </lineage>
</organism>
<dbReference type="InterPro" id="IPR036250">
    <property type="entry name" value="AcylCo_DH-like_C"/>
</dbReference>
<dbReference type="SUPFAM" id="SSF56645">
    <property type="entry name" value="Acyl-CoA dehydrogenase NM domain-like"/>
    <property type="match status" value="1"/>
</dbReference>
<dbReference type="Gene3D" id="1.10.540.10">
    <property type="entry name" value="Acyl-CoA dehydrogenase/oxidase, N-terminal domain"/>
    <property type="match status" value="1"/>
</dbReference>
<reference evidence="9 10" key="1">
    <citation type="submission" date="2023-07" db="EMBL/GenBank/DDBJ databases">
        <title>Sequencing the genomes of 1000 actinobacteria strains.</title>
        <authorList>
            <person name="Klenk H.-P."/>
        </authorList>
    </citation>
    <scope>NUCLEOTIDE SEQUENCE [LARGE SCALE GENOMIC DNA]</scope>
    <source>
        <strain evidence="9 10">DSM 44508</strain>
    </source>
</reference>
<evidence type="ECO:0000313" key="9">
    <source>
        <dbReference type="EMBL" id="MDR7355436.1"/>
    </source>
</evidence>
<proteinExistence type="inferred from homology"/>
<dbReference type="EMBL" id="JAVDYF010000001">
    <property type="protein sequence ID" value="MDR7355436.1"/>
    <property type="molecule type" value="Genomic_DNA"/>
</dbReference>
<gene>
    <name evidence="9" type="ORF">J2S37_001974</name>
</gene>